<sequence>MKMKGHLRKMKVDLQTPVDYSLVLDDQLLPLNDKLGEPLKLTHTGQIHCVACGRLTKKSFNQGYCFPCVRSLAQCDMCIVRPELCHYDEGTCREPEWGDKHCMQPHYVYLSNTSGAKVGITRHTQIPTRWIDQGAVQALPIMEVSSRLLSGLVEVELKNYVDDKTQWQRMLKGGIEERDLEALRDEMFEESEREIEALQERFGEDAIERLEYEDLVDIEYPVLEYPKAVKSMNFDKTPEVSGVLKGIKGQYLIFDTGVINMRKFGGYEIEVEV</sequence>
<protein>
    <recommendedName>
        <fullName evidence="2">DUF2797 domain-containing protein</fullName>
    </recommendedName>
</protein>
<organism evidence="1">
    <name type="scientific">uncultured Thiotrichaceae bacterium</name>
    <dbReference type="NCBI Taxonomy" id="298394"/>
    <lineage>
        <taxon>Bacteria</taxon>
        <taxon>Pseudomonadati</taxon>
        <taxon>Pseudomonadota</taxon>
        <taxon>Gammaproteobacteria</taxon>
        <taxon>Thiotrichales</taxon>
        <taxon>Thiotrichaceae</taxon>
        <taxon>environmental samples</taxon>
    </lineage>
</organism>
<dbReference type="AlphaFoldDB" id="A0A6S6TA41"/>
<gene>
    <name evidence="1" type="ORF">HELGO_WM14971</name>
</gene>
<dbReference type="EMBL" id="CACVAY010000061">
    <property type="protein sequence ID" value="CAA6813438.1"/>
    <property type="molecule type" value="Genomic_DNA"/>
</dbReference>
<accession>A0A6S6TA41</accession>
<evidence type="ECO:0008006" key="2">
    <source>
        <dbReference type="Google" id="ProtNLM"/>
    </source>
</evidence>
<evidence type="ECO:0000313" key="1">
    <source>
        <dbReference type="EMBL" id="CAA6813438.1"/>
    </source>
</evidence>
<proteinExistence type="predicted"/>
<name>A0A6S6TA41_9GAMM</name>
<dbReference type="InterPro" id="IPR021246">
    <property type="entry name" value="DUF2797"/>
</dbReference>
<reference evidence="1" key="1">
    <citation type="submission" date="2020-01" db="EMBL/GenBank/DDBJ databases">
        <authorList>
            <person name="Meier V. D."/>
            <person name="Meier V D."/>
        </authorList>
    </citation>
    <scope>NUCLEOTIDE SEQUENCE</scope>
    <source>
        <strain evidence="1">HLG_WM_MAG_07</strain>
    </source>
</reference>
<dbReference type="Pfam" id="PF10977">
    <property type="entry name" value="DUF2797"/>
    <property type="match status" value="1"/>
</dbReference>